<dbReference type="PATRIC" id="fig|286156.4.peg.4362"/>
<accession>A0A1C0TZJ3</accession>
<dbReference type="Proteomes" id="UP000093476">
    <property type="component" value="Unassembled WGS sequence"/>
</dbReference>
<protein>
    <submittedName>
        <fullName evidence="1">Uncharacterized protein</fullName>
    </submittedName>
</protein>
<evidence type="ECO:0000313" key="1">
    <source>
        <dbReference type="EMBL" id="OCQ51074.1"/>
    </source>
</evidence>
<dbReference type="RefSeq" id="WP_065824395.1">
    <property type="nucleotide sequence ID" value="NZ_CAWMQZ010000183.1"/>
</dbReference>
<keyword evidence="2" id="KW-1185">Reference proteome</keyword>
<proteinExistence type="predicted"/>
<gene>
    <name evidence="1" type="ORF">Ppb6_03786</name>
</gene>
<dbReference type="EMBL" id="LOMY01000183">
    <property type="protein sequence ID" value="OCQ51074.1"/>
    <property type="molecule type" value="Genomic_DNA"/>
</dbReference>
<reference evidence="1 2" key="1">
    <citation type="submission" date="2015-12" db="EMBL/GenBank/DDBJ databases">
        <title>Genome comparisons provide insights into the role of secondary metabolites in the pathogenic phase of the Photorhabdus life cycle.</title>
        <authorList>
            <person name="Tobias N.J."/>
            <person name="Mishra B."/>
            <person name="Gupta D.K."/>
            <person name="Thines M."/>
            <person name="Stinear T.P."/>
            <person name="Bode H.B."/>
        </authorList>
    </citation>
    <scope>NUCLEOTIDE SEQUENCE [LARGE SCALE GENOMIC DNA]</scope>
    <source>
        <strain evidence="1 2">PB68.1</strain>
    </source>
</reference>
<comment type="caution">
    <text evidence="1">The sequence shown here is derived from an EMBL/GenBank/DDBJ whole genome shotgun (WGS) entry which is preliminary data.</text>
</comment>
<organism evidence="1 2">
    <name type="scientific">Photorhabdus australis subsp. thailandensis</name>
    <dbReference type="NCBI Taxonomy" id="2805096"/>
    <lineage>
        <taxon>Bacteria</taxon>
        <taxon>Pseudomonadati</taxon>
        <taxon>Pseudomonadota</taxon>
        <taxon>Gammaproteobacteria</taxon>
        <taxon>Enterobacterales</taxon>
        <taxon>Morganellaceae</taxon>
        <taxon>Photorhabdus</taxon>
    </lineage>
</organism>
<dbReference type="AlphaFoldDB" id="A0A1C0TZJ3"/>
<evidence type="ECO:0000313" key="2">
    <source>
        <dbReference type="Proteomes" id="UP000093476"/>
    </source>
</evidence>
<sequence>MRNIYINPTQTFEVYTGGSIIMPTVRHPDFNIKNNGPAPIRVINYWAPPFGDYNQYASIDIQPGETIFLQPPPNPVYFYRVVVTNLSNYLHSETEVTDLYPPPHPAL</sequence>
<name>A0A1C0TZJ3_9GAMM</name>